<evidence type="ECO:0000256" key="1">
    <source>
        <dbReference type="SAM" id="MobiDB-lite"/>
    </source>
</evidence>
<proteinExistence type="predicted"/>
<feature type="region of interest" description="Disordered" evidence="1">
    <location>
        <begin position="1"/>
        <end position="41"/>
    </location>
</feature>
<dbReference type="Proteomes" id="UP000293073">
    <property type="component" value="Plasmid unnamed1"/>
</dbReference>
<feature type="compositionally biased region" description="Basic and acidic residues" evidence="1">
    <location>
        <begin position="12"/>
        <end position="32"/>
    </location>
</feature>
<evidence type="ECO:0000313" key="3">
    <source>
        <dbReference type="Proteomes" id="UP000293073"/>
    </source>
</evidence>
<organism evidence="2 3">
    <name type="scientific">Halorubrum ezzemoulense</name>
    <name type="common">Halorubrum chaoviator</name>
    <dbReference type="NCBI Taxonomy" id="337243"/>
    <lineage>
        <taxon>Archaea</taxon>
        <taxon>Methanobacteriati</taxon>
        <taxon>Methanobacteriota</taxon>
        <taxon>Stenosarchaea group</taxon>
        <taxon>Halobacteria</taxon>
        <taxon>Halobacteriales</taxon>
        <taxon>Haloferacaceae</taxon>
        <taxon>Halorubrum</taxon>
    </lineage>
</organism>
<geneLocation type="plasmid" evidence="2">
    <name>unnamed1</name>
</geneLocation>
<dbReference type="RefSeq" id="WP_129452709.1">
    <property type="nucleotide sequence ID" value="NZ_CP034942.1"/>
</dbReference>
<dbReference type="KEGG" id="hezz:EO776_18540"/>
<evidence type="ECO:0000313" key="2">
    <source>
        <dbReference type="EMBL" id="QAY21954.1"/>
    </source>
</evidence>
<reference evidence="3" key="1">
    <citation type="submission" date="2019-01" db="EMBL/GenBank/DDBJ databases">
        <title>Complete genome of Halorubrum ezzemoulense strain FB21.</title>
        <authorList>
            <person name="Feng Y."/>
            <person name="Louyakis A.S."/>
            <person name="Papke R.T."/>
            <person name="Gogarten J.P."/>
        </authorList>
    </citation>
    <scope>NUCLEOTIDE SEQUENCE [LARGE SCALE GENOMIC DNA]</scope>
    <source>
        <strain evidence="3">Fb21</strain>
        <plasmid evidence="3">unnamed1</plasmid>
    </source>
</reference>
<accession>A0A481RL07</accession>
<keyword evidence="2" id="KW-0614">Plasmid</keyword>
<dbReference type="EMBL" id="CP034942">
    <property type="protein sequence ID" value="QAY21954.1"/>
    <property type="molecule type" value="Genomic_DNA"/>
</dbReference>
<dbReference type="AlphaFoldDB" id="A0A481RL07"/>
<gene>
    <name evidence="2" type="ORF">EO776_18540</name>
</gene>
<name>A0A481RL07_HALEZ</name>
<sequence length="176" mass="19094">MRFFAAPPFIYSKRDSDTPETASKGKDSHPEPPVDEITDSLTGEGFDIFHGREYISFRTDSHLAPNSTVVEQHLEGKEAVILAYNEDSNEVALIPLSADYDRGDVYSLKRSDGSTVIAATGFFKEHDLSVDQTVRYSPEWNGDIGGSNVPGGLVIDLDEDGEVYAAASPSGSTDES</sequence>
<protein>
    <submittedName>
        <fullName evidence="2">Uncharacterized protein</fullName>
    </submittedName>
</protein>
<dbReference type="GeneID" id="301361845"/>